<dbReference type="EMBL" id="KN817652">
    <property type="protein sequence ID" value="KJA15164.1"/>
    <property type="molecule type" value="Genomic_DNA"/>
</dbReference>
<dbReference type="PROSITE" id="PS51186">
    <property type="entry name" value="GNAT"/>
    <property type="match status" value="1"/>
</dbReference>
<evidence type="ECO:0000313" key="3">
    <source>
        <dbReference type="Proteomes" id="UP000054270"/>
    </source>
</evidence>
<dbReference type="GO" id="GO:0016747">
    <property type="term" value="F:acyltransferase activity, transferring groups other than amino-acyl groups"/>
    <property type="evidence" value="ECO:0007669"/>
    <property type="project" value="InterPro"/>
</dbReference>
<dbReference type="SUPFAM" id="SSF55729">
    <property type="entry name" value="Acyl-CoA N-acyltransferases (Nat)"/>
    <property type="match status" value="1"/>
</dbReference>
<gene>
    <name evidence="2" type="ORF">HYPSUDRAFT_48612</name>
</gene>
<accession>A0A0D2N7W1</accession>
<feature type="domain" description="N-acetyltransferase" evidence="1">
    <location>
        <begin position="1"/>
        <end position="136"/>
    </location>
</feature>
<organism evidence="2 3">
    <name type="scientific">Hypholoma sublateritium (strain FD-334 SS-4)</name>
    <dbReference type="NCBI Taxonomy" id="945553"/>
    <lineage>
        <taxon>Eukaryota</taxon>
        <taxon>Fungi</taxon>
        <taxon>Dikarya</taxon>
        <taxon>Basidiomycota</taxon>
        <taxon>Agaricomycotina</taxon>
        <taxon>Agaricomycetes</taxon>
        <taxon>Agaricomycetidae</taxon>
        <taxon>Agaricales</taxon>
        <taxon>Agaricineae</taxon>
        <taxon>Strophariaceae</taxon>
        <taxon>Hypholoma</taxon>
    </lineage>
</organism>
<dbReference type="AlphaFoldDB" id="A0A0D2N7W1"/>
<dbReference type="PANTHER" id="PTHR42791:SF1">
    <property type="entry name" value="N-ACETYLTRANSFERASE DOMAIN-CONTAINING PROTEIN"/>
    <property type="match status" value="1"/>
</dbReference>
<dbReference type="Pfam" id="PF13673">
    <property type="entry name" value="Acetyltransf_10"/>
    <property type="match status" value="1"/>
</dbReference>
<dbReference type="STRING" id="945553.A0A0D2N7W1"/>
<dbReference type="OrthoDB" id="61113at2759"/>
<evidence type="ECO:0000313" key="2">
    <source>
        <dbReference type="EMBL" id="KJA15164.1"/>
    </source>
</evidence>
<dbReference type="Proteomes" id="UP000054270">
    <property type="component" value="Unassembled WGS sequence"/>
</dbReference>
<dbReference type="OMA" id="PGHEIEG"/>
<evidence type="ECO:0000259" key="1">
    <source>
        <dbReference type="PROSITE" id="PS51186"/>
    </source>
</evidence>
<dbReference type="InterPro" id="IPR000182">
    <property type="entry name" value="GNAT_dom"/>
</dbReference>
<reference evidence="3" key="1">
    <citation type="submission" date="2014-04" db="EMBL/GenBank/DDBJ databases">
        <title>Evolutionary Origins and Diversification of the Mycorrhizal Mutualists.</title>
        <authorList>
            <consortium name="DOE Joint Genome Institute"/>
            <consortium name="Mycorrhizal Genomics Consortium"/>
            <person name="Kohler A."/>
            <person name="Kuo A."/>
            <person name="Nagy L.G."/>
            <person name="Floudas D."/>
            <person name="Copeland A."/>
            <person name="Barry K.W."/>
            <person name="Cichocki N."/>
            <person name="Veneault-Fourrey C."/>
            <person name="LaButti K."/>
            <person name="Lindquist E.A."/>
            <person name="Lipzen A."/>
            <person name="Lundell T."/>
            <person name="Morin E."/>
            <person name="Murat C."/>
            <person name="Riley R."/>
            <person name="Ohm R."/>
            <person name="Sun H."/>
            <person name="Tunlid A."/>
            <person name="Henrissat B."/>
            <person name="Grigoriev I.V."/>
            <person name="Hibbett D.S."/>
            <person name="Martin F."/>
        </authorList>
    </citation>
    <scope>NUCLEOTIDE SEQUENCE [LARGE SCALE GENOMIC DNA]</scope>
    <source>
        <strain evidence="3">FD-334 SS-4</strain>
    </source>
</reference>
<protein>
    <recommendedName>
        <fullName evidence="1">N-acetyltransferase domain-containing protein</fullName>
    </recommendedName>
</protein>
<dbReference type="PANTHER" id="PTHR42791">
    <property type="entry name" value="GNAT FAMILY ACETYLTRANSFERASE"/>
    <property type="match status" value="1"/>
</dbReference>
<dbReference type="InterPro" id="IPR052523">
    <property type="entry name" value="Trichothecene_AcTrans"/>
</dbReference>
<proteinExistence type="predicted"/>
<name>A0A0D2N7W1_HYPSF</name>
<dbReference type="Gene3D" id="3.40.630.30">
    <property type="match status" value="1"/>
</dbReference>
<keyword evidence="3" id="KW-1185">Reference proteome</keyword>
<dbReference type="CDD" id="cd04301">
    <property type="entry name" value="NAT_SF"/>
    <property type="match status" value="1"/>
</dbReference>
<dbReference type="InterPro" id="IPR016181">
    <property type="entry name" value="Acyl_CoA_acyltransferase"/>
</dbReference>
<sequence>MVRSERQQEQGAKELFRLLQEEDPPLFKWWTETFIPSLGGFANRHMDAAPGENVKTSNWTLYSLSVHPDYQGQGISRLLVKAGEDQAKAQNLRTIFEASEDKNVAIYKRLGYEEKGLEHVDGPPGLPGYNMHLMGKTPV</sequence>